<name>A0A314XZP2_PRUYE</name>
<evidence type="ECO:0000313" key="1">
    <source>
        <dbReference type="EMBL" id="PQP98446.1"/>
    </source>
</evidence>
<evidence type="ECO:0000313" key="2">
    <source>
        <dbReference type="Proteomes" id="UP000250321"/>
    </source>
</evidence>
<comment type="caution">
    <text evidence="1">The sequence shown here is derived from an EMBL/GenBank/DDBJ whole genome shotgun (WGS) entry which is preliminary data.</text>
</comment>
<protein>
    <submittedName>
        <fullName evidence="1">Uncharacterized protein</fullName>
    </submittedName>
</protein>
<dbReference type="PANTHER" id="PTHR31300">
    <property type="entry name" value="LIPASE"/>
    <property type="match status" value="1"/>
</dbReference>
<dbReference type="InterPro" id="IPR006873">
    <property type="entry name" value="DUF620"/>
</dbReference>
<gene>
    <name evidence="1" type="ORF">Pyn_19949</name>
</gene>
<dbReference type="PANTHER" id="PTHR31300:SF9">
    <property type="entry name" value="SPINDLE ASSEMBLY ABNORMAL PROTEIN (DUF620)"/>
    <property type="match status" value="1"/>
</dbReference>
<dbReference type="EMBL" id="PJQY01001897">
    <property type="protein sequence ID" value="PQP98446.1"/>
    <property type="molecule type" value="Genomic_DNA"/>
</dbReference>
<dbReference type="STRING" id="2094558.A0A314XZP2"/>
<keyword evidence="2" id="KW-1185">Reference proteome</keyword>
<dbReference type="AlphaFoldDB" id="A0A314XZP2"/>
<reference evidence="1 2" key="1">
    <citation type="submission" date="2018-02" db="EMBL/GenBank/DDBJ databases">
        <title>Draft genome of wild Prunus yedoensis var. nudiflora.</title>
        <authorList>
            <person name="Baek S."/>
            <person name="Kim J.-H."/>
            <person name="Choi K."/>
            <person name="Kim G.-B."/>
            <person name="Cho A."/>
            <person name="Jang H."/>
            <person name="Shin C.-H."/>
            <person name="Yu H.-J."/>
            <person name="Mun J.-H."/>
        </authorList>
    </citation>
    <scope>NUCLEOTIDE SEQUENCE [LARGE SCALE GENOMIC DNA]</scope>
    <source>
        <strain evidence="2">cv. Jeju island</strain>
        <tissue evidence="1">Leaf</tissue>
    </source>
</reference>
<proteinExistence type="predicted"/>
<dbReference type="Pfam" id="PF04788">
    <property type="entry name" value="DUF620"/>
    <property type="match status" value="1"/>
</dbReference>
<dbReference type="Proteomes" id="UP000250321">
    <property type="component" value="Unassembled WGS sequence"/>
</dbReference>
<accession>A0A314XZP2</accession>
<dbReference type="OrthoDB" id="10364833at2759"/>
<sequence>MDSNVTASFTAKYIVQQYTAATGGQAALNSVNSMCVTGEVKISASDFQQGDVSLEVKRSSAESGGFLLWQKNPDLWCLELVVSGCKVICGSNGKLSWRHSSNQQTPISQGPPRPLRRFRPKATANLFADAMCSAKRS</sequence>
<organism evidence="1 2">
    <name type="scientific">Prunus yedoensis var. nudiflora</name>
    <dbReference type="NCBI Taxonomy" id="2094558"/>
    <lineage>
        <taxon>Eukaryota</taxon>
        <taxon>Viridiplantae</taxon>
        <taxon>Streptophyta</taxon>
        <taxon>Embryophyta</taxon>
        <taxon>Tracheophyta</taxon>
        <taxon>Spermatophyta</taxon>
        <taxon>Magnoliopsida</taxon>
        <taxon>eudicotyledons</taxon>
        <taxon>Gunneridae</taxon>
        <taxon>Pentapetalae</taxon>
        <taxon>rosids</taxon>
        <taxon>fabids</taxon>
        <taxon>Rosales</taxon>
        <taxon>Rosaceae</taxon>
        <taxon>Amygdaloideae</taxon>
        <taxon>Amygdaleae</taxon>
        <taxon>Prunus</taxon>
    </lineage>
</organism>